<dbReference type="NCBIfam" id="TIGR00369">
    <property type="entry name" value="unchar_dom_1"/>
    <property type="match status" value="1"/>
</dbReference>
<dbReference type="PANTHER" id="PTHR43240">
    <property type="entry name" value="1,4-DIHYDROXY-2-NAPHTHOYL-COA THIOESTERASE 1"/>
    <property type="match status" value="1"/>
</dbReference>
<keyword evidence="6" id="KW-1185">Reference proteome</keyword>
<keyword evidence="2 5" id="KW-0378">Hydrolase</keyword>
<reference evidence="5 6" key="1">
    <citation type="submission" date="2024-04" db="EMBL/GenBank/DDBJ databases">
        <title>Isolation of an actinomycete strain from pig manure.</title>
        <authorList>
            <person name="Gong T."/>
            <person name="Yu Z."/>
            <person name="An M."/>
            <person name="Wei C."/>
            <person name="Yang W."/>
            <person name="Liu L."/>
        </authorList>
    </citation>
    <scope>NUCLEOTIDE SEQUENCE [LARGE SCALE GENOMIC DNA]</scope>
    <source>
        <strain evidence="5 6">ZF39</strain>
    </source>
</reference>
<dbReference type="Pfam" id="PF03061">
    <property type="entry name" value="4HBT"/>
    <property type="match status" value="1"/>
</dbReference>
<dbReference type="PANTHER" id="PTHR43240:SF5">
    <property type="entry name" value="1,4-DIHYDROXY-2-NAPHTHOYL-COA THIOESTERASE 1"/>
    <property type="match status" value="1"/>
</dbReference>
<dbReference type="EMBL" id="CP154795">
    <property type="protein sequence ID" value="XAN08272.1"/>
    <property type="molecule type" value="Genomic_DNA"/>
</dbReference>
<feature type="compositionally biased region" description="Basic and acidic residues" evidence="3">
    <location>
        <begin position="134"/>
        <end position="143"/>
    </location>
</feature>
<dbReference type="EC" id="3.1.2.-" evidence="5"/>
<dbReference type="Gene3D" id="3.10.129.10">
    <property type="entry name" value="Hotdog Thioesterase"/>
    <property type="match status" value="1"/>
</dbReference>
<dbReference type="SUPFAM" id="SSF54637">
    <property type="entry name" value="Thioesterase/thiol ester dehydrase-isomerase"/>
    <property type="match status" value="1"/>
</dbReference>
<dbReference type="GO" id="GO:0016787">
    <property type="term" value="F:hydrolase activity"/>
    <property type="evidence" value="ECO:0007669"/>
    <property type="project" value="UniProtKB-KW"/>
</dbReference>
<evidence type="ECO:0000259" key="4">
    <source>
        <dbReference type="Pfam" id="PF03061"/>
    </source>
</evidence>
<evidence type="ECO:0000256" key="3">
    <source>
        <dbReference type="SAM" id="MobiDB-lite"/>
    </source>
</evidence>
<organism evidence="5 6">
    <name type="scientific">Ammonicoccus fulvus</name>
    <dbReference type="NCBI Taxonomy" id="3138240"/>
    <lineage>
        <taxon>Bacteria</taxon>
        <taxon>Bacillati</taxon>
        <taxon>Actinomycetota</taxon>
        <taxon>Actinomycetes</taxon>
        <taxon>Propionibacteriales</taxon>
        <taxon>Propionibacteriaceae</taxon>
        <taxon>Ammonicoccus</taxon>
    </lineage>
</organism>
<dbReference type="InterPro" id="IPR029069">
    <property type="entry name" value="HotDog_dom_sf"/>
</dbReference>
<gene>
    <name evidence="5" type="ORF">AADG42_13505</name>
</gene>
<feature type="domain" description="Thioesterase" evidence="4">
    <location>
        <begin position="43"/>
        <end position="119"/>
    </location>
</feature>
<sequence length="152" mass="15965">MSLPPEMVDLHSPLDAKMGLELLEVSAERSVGRMPVEGNTQPFGFWHGGATGVLAETLGSLSATAHALPQGKIAFGVDLSATHHKAVRSGWVTGTATALALGGSVASYQIELVDDAGNRIATARLTCQLVPQRGKQEPARKPADSQQQENRA</sequence>
<comment type="similarity">
    <text evidence="1">Belongs to the thioesterase PaaI family.</text>
</comment>
<dbReference type="RefSeq" id="WP_425309726.1">
    <property type="nucleotide sequence ID" value="NZ_CP154795.1"/>
</dbReference>
<dbReference type="InterPro" id="IPR006683">
    <property type="entry name" value="Thioestr_dom"/>
</dbReference>
<evidence type="ECO:0000313" key="6">
    <source>
        <dbReference type="Proteomes" id="UP001442841"/>
    </source>
</evidence>
<dbReference type="CDD" id="cd03443">
    <property type="entry name" value="PaaI_thioesterase"/>
    <property type="match status" value="1"/>
</dbReference>
<proteinExistence type="inferred from homology"/>
<dbReference type="Proteomes" id="UP001442841">
    <property type="component" value="Chromosome"/>
</dbReference>
<evidence type="ECO:0000256" key="2">
    <source>
        <dbReference type="ARBA" id="ARBA00022801"/>
    </source>
</evidence>
<protein>
    <submittedName>
        <fullName evidence="5">PaaI family thioesterase</fullName>
        <ecNumber evidence="5">3.1.2.-</ecNumber>
    </submittedName>
</protein>
<dbReference type="InterPro" id="IPR003736">
    <property type="entry name" value="PAAI_dom"/>
</dbReference>
<accession>A0ABZ3FQA5</accession>
<evidence type="ECO:0000256" key="1">
    <source>
        <dbReference type="ARBA" id="ARBA00008324"/>
    </source>
</evidence>
<feature type="region of interest" description="Disordered" evidence="3">
    <location>
        <begin position="131"/>
        <end position="152"/>
    </location>
</feature>
<evidence type="ECO:0000313" key="5">
    <source>
        <dbReference type="EMBL" id="XAN08272.1"/>
    </source>
</evidence>
<name>A0ABZ3FQA5_9ACTN</name>